<keyword evidence="3" id="KW-1185">Reference proteome</keyword>
<dbReference type="Proteomes" id="UP000295560">
    <property type="component" value="Unassembled WGS sequence"/>
</dbReference>
<organism evidence="2 3">
    <name type="scientific">Pseudonocardia endophytica</name>
    <dbReference type="NCBI Taxonomy" id="401976"/>
    <lineage>
        <taxon>Bacteria</taxon>
        <taxon>Bacillati</taxon>
        <taxon>Actinomycetota</taxon>
        <taxon>Actinomycetes</taxon>
        <taxon>Pseudonocardiales</taxon>
        <taxon>Pseudonocardiaceae</taxon>
        <taxon>Pseudonocardia</taxon>
    </lineage>
</organism>
<protein>
    <submittedName>
        <fullName evidence="2">Cupin domain</fullName>
    </submittedName>
</protein>
<dbReference type="SUPFAM" id="SSF51182">
    <property type="entry name" value="RmlC-like cupins"/>
    <property type="match status" value="1"/>
</dbReference>
<reference evidence="2 3" key="1">
    <citation type="submission" date="2019-03" db="EMBL/GenBank/DDBJ databases">
        <title>Sequencing the genomes of 1000 actinobacteria strains.</title>
        <authorList>
            <person name="Klenk H.-P."/>
        </authorList>
    </citation>
    <scope>NUCLEOTIDE SEQUENCE [LARGE SCALE GENOMIC DNA]</scope>
    <source>
        <strain evidence="2 3">DSM 44969</strain>
    </source>
</reference>
<accession>A0A4R1HGG7</accession>
<dbReference type="Pfam" id="PF07883">
    <property type="entry name" value="Cupin_2"/>
    <property type="match status" value="1"/>
</dbReference>
<gene>
    <name evidence="2" type="ORF">EV378_3895</name>
</gene>
<dbReference type="InterPro" id="IPR014710">
    <property type="entry name" value="RmlC-like_jellyroll"/>
</dbReference>
<evidence type="ECO:0000313" key="2">
    <source>
        <dbReference type="EMBL" id="TCK19951.1"/>
    </source>
</evidence>
<dbReference type="EMBL" id="SMFZ01000002">
    <property type="protein sequence ID" value="TCK19951.1"/>
    <property type="molecule type" value="Genomic_DNA"/>
</dbReference>
<dbReference type="PANTHER" id="PTHR36156">
    <property type="entry name" value="SLR2101 PROTEIN"/>
    <property type="match status" value="1"/>
</dbReference>
<evidence type="ECO:0000259" key="1">
    <source>
        <dbReference type="Pfam" id="PF07883"/>
    </source>
</evidence>
<proteinExistence type="predicted"/>
<dbReference type="InterPro" id="IPR011051">
    <property type="entry name" value="RmlC_Cupin_sf"/>
</dbReference>
<feature type="domain" description="Cupin type-2" evidence="1">
    <location>
        <begin position="115"/>
        <end position="169"/>
    </location>
</feature>
<dbReference type="InterPro" id="IPR013096">
    <property type="entry name" value="Cupin_2"/>
</dbReference>
<evidence type="ECO:0000313" key="3">
    <source>
        <dbReference type="Proteomes" id="UP000295560"/>
    </source>
</evidence>
<name>A0A4R1HGG7_PSEEN</name>
<dbReference type="InterPro" id="IPR047142">
    <property type="entry name" value="OryJ/VirC-like"/>
</dbReference>
<dbReference type="AlphaFoldDB" id="A0A4R1HGG7"/>
<sequence>MRRIVMGHRTTGEPVVLSDADVPPVTVAMLPGAEIHRMWELDARPTVPVTDLDGGSAHTFFPPAHGLRFGFLTIPPGLDYVPPAGTPSDALAAAAEEAERKLPGMAATFDPTRPGTHTTDTVDYIVALAGEGLMTAGDDVRIRMRAGDCLIQNGTPHAWFNEGSVPFVVAFALVAADAPLR</sequence>
<comment type="caution">
    <text evidence="2">The sequence shown here is derived from an EMBL/GenBank/DDBJ whole genome shotgun (WGS) entry which is preliminary data.</text>
</comment>
<dbReference type="RefSeq" id="WP_132428343.1">
    <property type="nucleotide sequence ID" value="NZ_SMFZ01000002.1"/>
</dbReference>
<dbReference type="OrthoDB" id="713485at2"/>
<dbReference type="Gene3D" id="2.60.120.10">
    <property type="entry name" value="Jelly Rolls"/>
    <property type="match status" value="1"/>
</dbReference>
<dbReference type="PANTHER" id="PTHR36156:SF2">
    <property type="entry name" value="CUPIN TYPE-2 DOMAIN-CONTAINING PROTEIN"/>
    <property type="match status" value="1"/>
</dbReference>